<proteinExistence type="predicted"/>
<comment type="caution">
    <text evidence="7">The sequence shown here is derived from an EMBL/GenBank/DDBJ whole genome shotgun (WGS) entry which is preliminary data.</text>
</comment>
<dbReference type="Proteomes" id="UP000651050">
    <property type="component" value="Unassembled WGS sequence"/>
</dbReference>
<dbReference type="Pfam" id="PF07298">
    <property type="entry name" value="NnrU"/>
    <property type="match status" value="1"/>
</dbReference>
<feature type="transmembrane region" description="Helical" evidence="5">
    <location>
        <begin position="160"/>
        <end position="181"/>
    </location>
</feature>
<protein>
    <submittedName>
        <fullName evidence="7">NnrU family protein</fullName>
    </submittedName>
</protein>
<evidence type="ECO:0000313" key="7">
    <source>
        <dbReference type="EMBL" id="MBG9389014.1"/>
    </source>
</evidence>
<evidence type="ECO:0000256" key="2">
    <source>
        <dbReference type="ARBA" id="ARBA00022692"/>
    </source>
</evidence>
<evidence type="ECO:0000256" key="1">
    <source>
        <dbReference type="ARBA" id="ARBA00004141"/>
    </source>
</evidence>
<gene>
    <name evidence="7" type="ORF">I5803_13345</name>
</gene>
<organism evidence="7 8">
    <name type="scientific">Caenimonas aquaedulcis</name>
    <dbReference type="NCBI Taxonomy" id="2793270"/>
    <lineage>
        <taxon>Bacteria</taxon>
        <taxon>Pseudomonadati</taxon>
        <taxon>Pseudomonadota</taxon>
        <taxon>Betaproteobacteria</taxon>
        <taxon>Burkholderiales</taxon>
        <taxon>Comamonadaceae</taxon>
        <taxon>Caenimonas</taxon>
    </lineage>
</organism>
<keyword evidence="2 5" id="KW-0812">Transmembrane</keyword>
<evidence type="ECO:0000256" key="4">
    <source>
        <dbReference type="ARBA" id="ARBA00023136"/>
    </source>
</evidence>
<feature type="transmembrane region" description="Helical" evidence="5">
    <location>
        <begin position="40"/>
        <end position="59"/>
    </location>
</feature>
<dbReference type="RefSeq" id="WP_196986832.1">
    <property type="nucleotide sequence ID" value="NZ_JADWYS010000001.1"/>
</dbReference>
<keyword evidence="4 5" id="KW-0472">Membrane</keyword>
<keyword evidence="8" id="KW-1185">Reference proteome</keyword>
<evidence type="ECO:0000259" key="6">
    <source>
        <dbReference type="Pfam" id="PF07298"/>
    </source>
</evidence>
<dbReference type="EMBL" id="JADWYS010000001">
    <property type="protein sequence ID" value="MBG9389014.1"/>
    <property type="molecule type" value="Genomic_DNA"/>
</dbReference>
<accession>A0A931MHQ9</accession>
<dbReference type="InterPro" id="IPR009915">
    <property type="entry name" value="NnrU_dom"/>
</dbReference>
<name>A0A931MHQ9_9BURK</name>
<dbReference type="GO" id="GO:0016020">
    <property type="term" value="C:membrane"/>
    <property type="evidence" value="ECO:0007669"/>
    <property type="project" value="UniProtKB-SubCell"/>
</dbReference>
<comment type="subcellular location">
    <subcellularLocation>
        <location evidence="1">Membrane</location>
        <topology evidence="1">Multi-pass membrane protein</topology>
    </subcellularLocation>
</comment>
<sequence>MAILILGLVIFLGIHSTRIFADGWRTSMVARMGLWPWKGLYTAISILGFIVLVIGFRMARRDTMVLYSTPSWMPHVTALLMVFSMILFVAAYIPKNWFKAKFHHPQVLSVKTWAVAHLLSNGVAADVVLFGAFLLWAVLSFSAARRRDRANGTVYAPGNVIGTSITIAAGLVAWSVFALLLHGPLIGVRPLGY</sequence>
<evidence type="ECO:0000256" key="5">
    <source>
        <dbReference type="SAM" id="Phobius"/>
    </source>
</evidence>
<reference evidence="7" key="1">
    <citation type="submission" date="2020-11" db="EMBL/GenBank/DDBJ databases">
        <title>Bacterial whole genome sequence for Caenimonas sp. DR4.4.</title>
        <authorList>
            <person name="Le V."/>
            <person name="Ko S.-R."/>
            <person name="Ahn C.-Y."/>
            <person name="Oh H.-M."/>
        </authorList>
    </citation>
    <scope>NUCLEOTIDE SEQUENCE</scope>
    <source>
        <strain evidence="7">DR4.4</strain>
    </source>
</reference>
<feature type="transmembrane region" description="Helical" evidence="5">
    <location>
        <begin position="113"/>
        <end position="139"/>
    </location>
</feature>
<evidence type="ECO:0000313" key="8">
    <source>
        <dbReference type="Proteomes" id="UP000651050"/>
    </source>
</evidence>
<dbReference type="AlphaFoldDB" id="A0A931MHQ9"/>
<keyword evidence="3 5" id="KW-1133">Transmembrane helix</keyword>
<evidence type="ECO:0000256" key="3">
    <source>
        <dbReference type="ARBA" id="ARBA00022989"/>
    </source>
</evidence>
<feature type="transmembrane region" description="Helical" evidence="5">
    <location>
        <begin position="71"/>
        <end position="93"/>
    </location>
</feature>
<feature type="domain" description="NnrU" evidence="6">
    <location>
        <begin position="3"/>
        <end position="190"/>
    </location>
</feature>